<gene>
    <name evidence="1" type="ORF">Golob_017972</name>
</gene>
<organism evidence="1 2">
    <name type="scientific">Gossypium lobatum</name>
    <dbReference type="NCBI Taxonomy" id="34289"/>
    <lineage>
        <taxon>Eukaryota</taxon>
        <taxon>Viridiplantae</taxon>
        <taxon>Streptophyta</taxon>
        <taxon>Embryophyta</taxon>
        <taxon>Tracheophyta</taxon>
        <taxon>Spermatophyta</taxon>
        <taxon>Magnoliopsida</taxon>
        <taxon>eudicotyledons</taxon>
        <taxon>Gunneridae</taxon>
        <taxon>Pentapetalae</taxon>
        <taxon>rosids</taxon>
        <taxon>malvids</taxon>
        <taxon>Malvales</taxon>
        <taxon>Malvaceae</taxon>
        <taxon>Malvoideae</taxon>
        <taxon>Gossypium</taxon>
    </lineage>
</organism>
<dbReference type="EMBL" id="JABEZX010000007">
    <property type="protein sequence ID" value="MBA0561120.1"/>
    <property type="molecule type" value="Genomic_DNA"/>
</dbReference>
<comment type="caution">
    <text evidence="1">The sequence shown here is derived from an EMBL/GenBank/DDBJ whole genome shotgun (WGS) entry which is preliminary data.</text>
</comment>
<reference evidence="1 2" key="1">
    <citation type="journal article" date="2019" name="Genome Biol. Evol.">
        <title>Insights into the evolution of the New World diploid cottons (Gossypium, subgenus Houzingenia) based on genome sequencing.</title>
        <authorList>
            <person name="Grover C.E."/>
            <person name="Arick M.A. 2nd"/>
            <person name="Thrash A."/>
            <person name="Conover J.L."/>
            <person name="Sanders W.S."/>
            <person name="Peterson D.G."/>
            <person name="Frelichowski J.E."/>
            <person name="Scheffler J.A."/>
            <person name="Scheffler B.E."/>
            <person name="Wendel J.F."/>
        </authorList>
    </citation>
    <scope>NUCLEOTIDE SEQUENCE [LARGE SCALE GENOMIC DNA]</scope>
    <source>
        <strain evidence="1">157</strain>
        <tissue evidence="1">Leaf</tissue>
    </source>
</reference>
<dbReference type="AlphaFoldDB" id="A0A7J8M970"/>
<evidence type="ECO:0000313" key="2">
    <source>
        <dbReference type="Proteomes" id="UP000593572"/>
    </source>
</evidence>
<proteinExistence type="predicted"/>
<sequence length="40" mass="4681">MEKSGLQKKVEDESYGLWIMVESWRGSSQASNEGRNDDFW</sequence>
<accession>A0A7J8M970</accession>
<keyword evidence="2" id="KW-1185">Reference proteome</keyword>
<evidence type="ECO:0000313" key="1">
    <source>
        <dbReference type="EMBL" id="MBA0561120.1"/>
    </source>
</evidence>
<protein>
    <submittedName>
        <fullName evidence="1">Uncharacterized protein</fullName>
    </submittedName>
</protein>
<feature type="non-terminal residue" evidence="1">
    <location>
        <position position="40"/>
    </location>
</feature>
<dbReference type="Proteomes" id="UP000593572">
    <property type="component" value="Unassembled WGS sequence"/>
</dbReference>
<name>A0A7J8M970_9ROSI</name>